<evidence type="ECO:0000259" key="1">
    <source>
        <dbReference type="Pfam" id="PF24032"/>
    </source>
</evidence>
<reference evidence="2 3" key="1">
    <citation type="submission" date="2021-03" db="EMBL/GenBank/DDBJ databases">
        <title>Antimicrobial resistance genes in bacteria isolated from Japanese honey, and their potential for conferring macrolide and lincosamide resistance in the American foulbrood pathogen Paenibacillus larvae.</title>
        <authorList>
            <person name="Okamoto M."/>
            <person name="Kumagai M."/>
            <person name="Kanamori H."/>
            <person name="Takamatsu D."/>
        </authorList>
    </citation>
    <scope>NUCLEOTIDE SEQUENCE [LARGE SCALE GENOMIC DNA]</scope>
    <source>
        <strain evidence="2 3">J42TS3</strain>
    </source>
</reference>
<dbReference type="RefSeq" id="WP_244861621.1">
    <property type="nucleotide sequence ID" value="NZ_BOSL01000013.1"/>
</dbReference>
<evidence type="ECO:0000313" key="2">
    <source>
        <dbReference type="EMBL" id="GIP54759.1"/>
    </source>
</evidence>
<comment type="caution">
    <text evidence="2">The sequence shown here is derived from an EMBL/GenBank/DDBJ whole genome shotgun (WGS) entry which is preliminary data.</text>
</comment>
<keyword evidence="3" id="KW-1185">Reference proteome</keyword>
<protein>
    <submittedName>
        <fullName evidence="2">Phage-like element PBSX protein XkdQ</fullName>
    </submittedName>
</protein>
<proteinExistence type="predicted"/>
<accession>A0ABQ4MFP1</accession>
<dbReference type="Proteomes" id="UP000679992">
    <property type="component" value="Unassembled WGS sequence"/>
</dbReference>
<dbReference type="Pfam" id="PF24032">
    <property type="entry name" value="YQBQ"/>
    <property type="match status" value="1"/>
</dbReference>
<dbReference type="InterPro" id="IPR056937">
    <property type="entry name" value="YqbQ/XkdQ"/>
</dbReference>
<dbReference type="EMBL" id="BOSL01000013">
    <property type="protein sequence ID" value="GIP54759.1"/>
    <property type="molecule type" value="Genomic_DNA"/>
</dbReference>
<name>A0ABQ4MFP1_9BACL</name>
<dbReference type="SUPFAM" id="SSF69279">
    <property type="entry name" value="Phage tail proteins"/>
    <property type="match status" value="1"/>
</dbReference>
<sequence>MSNTLNGKEQAIPFEVGKEVRFYANNTGLFRGIIFKYDITDRGEAVVTAHDENVYLTKNVDTRKFTKMTAGAIVKEICKAFEVPVGSVANTGYVIPKMILQGKTLWDMIVTALTETRKQNGRKFSVMSKGGLLYLRERKEEIVRWYLERGVNITGANRSLSIEDTRTAVKVEAGEEKKRRTAAAKDVPMIAKYGLMQHYETADSDMKKSQLDQLAQQRLKDLAKVGEEIEVEALGNTEVISGVSVYAFESMTKTAGGYYVTADRHTFEDGAHRMSVYLSKTDDLPEIEYVDPA</sequence>
<feature type="domain" description="YqbQ/XkdQ" evidence="1">
    <location>
        <begin position="8"/>
        <end position="278"/>
    </location>
</feature>
<gene>
    <name evidence="2" type="primary">xkdQ</name>
    <name evidence="2" type="ORF">J42TS3_37940</name>
</gene>
<evidence type="ECO:0000313" key="3">
    <source>
        <dbReference type="Proteomes" id="UP000679992"/>
    </source>
</evidence>
<organism evidence="2 3">
    <name type="scientific">Paenibacillus vini</name>
    <dbReference type="NCBI Taxonomy" id="1476024"/>
    <lineage>
        <taxon>Bacteria</taxon>
        <taxon>Bacillati</taxon>
        <taxon>Bacillota</taxon>
        <taxon>Bacilli</taxon>
        <taxon>Bacillales</taxon>
        <taxon>Paenibacillaceae</taxon>
        <taxon>Paenibacillus</taxon>
    </lineage>
</organism>